<dbReference type="Proteomes" id="UP000618319">
    <property type="component" value="Unassembled WGS sequence"/>
</dbReference>
<accession>A0ABR9TBJ8</accession>
<dbReference type="Pfam" id="PF04326">
    <property type="entry name" value="SLFN_AlbA_2"/>
    <property type="match status" value="1"/>
</dbReference>
<organism evidence="3 4">
    <name type="scientific">Sphingobacterium pedocola</name>
    <dbReference type="NCBI Taxonomy" id="2082722"/>
    <lineage>
        <taxon>Bacteria</taxon>
        <taxon>Pseudomonadati</taxon>
        <taxon>Bacteroidota</taxon>
        <taxon>Sphingobacteriia</taxon>
        <taxon>Sphingobacteriales</taxon>
        <taxon>Sphingobacteriaceae</taxon>
        <taxon>Sphingobacterium</taxon>
    </lineage>
</organism>
<evidence type="ECO:0000259" key="1">
    <source>
        <dbReference type="Pfam" id="PF04326"/>
    </source>
</evidence>
<gene>
    <name evidence="3" type="ORF">C4F40_18475</name>
</gene>
<dbReference type="PANTHER" id="PTHR30595:SF6">
    <property type="entry name" value="SCHLAFEN ALBA-2 DOMAIN-CONTAINING PROTEIN"/>
    <property type="match status" value="1"/>
</dbReference>
<dbReference type="PANTHER" id="PTHR30595">
    <property type="entry name" value="GLPR-RELATED TRANSCRIPTIONAL REPRESSOR"/>
    <property type="match status" value="1"/>
</dbReference>
<evidence type="ECO:0000259" key="2">
    <source>
        <dbReference type="Pfam" id="PF21247"/>
    </source>
</evidence>
<dbReference type="EMBL" id="PSKQ01000024">
    <property type="protein sequence ID" value="MBE8722711.1"/>
    <property type="molecule type" value="Genomic_DNA"/>
</dbReference>
<reference evidence="3 4" key="1">
    <citation type="submission" date="2018-02" db="EMBL/GenBank/DDBJ databases">
        <title>Sphingobacterium KA21.</title>
        <authorList>
            <person name="Vasarhelyi B.M."/>
            <person name="Deshmukh S."/>
            <person name="Balint B."/>
            <person name="Kukolya J."/>
        </authorList>
    </citation>
    <scope>NUCLEOTIDE SEQUENCE [LARGE SCALE GENOMIC DNA]</scope>
    <source>
        <strain evidence="3 4">Ka21</strain>
    </source>
</reference>
<proteinExistence type="predicted"/>
<comment type="caution">
    <text evidence="3">The sequence shown here is derived from an EMBL/GenBank/DDBJ whole genome shotgun (WGS) entry which is preliminary data.</text>
</comment>
<dbReference type="Gene3D" id="3.30.565.60">
    <property type="match status" value="1"/>
</dbReference>
<feature type="domain" description="Filamentation induced by cAMP protein Fic-like C-terminal" evidence="2">
    <location>
        <begin position="497"/>
        <end position="549"/>
    </location>
</feature>
<name>A0ABR9TBJ8_9SPHI</name>
<keyword evidence="4" id="KW-1185">Reference proteome</keyword>
<dbReference type="InterPro" id="IPR038461">
    <property type="entry name" value="Schlafen_AlbA_2_dom_sf"/>
</dbReference>
<dbReference type="InterPro" id="IPR038475">
    <property type="entry name" value="RecG_C_sf"/>
</dbReference>
<evidence type="ECO:0000313" key="4">
    <source>
        <dbReference type="Proteomes" id="UP000618319"/>
    </source>
</evidence>
<sequence length="561" mass="64644">MDQTELDKILHQGEGTRIEFKEAQNGVPTSLYDTVCSFLNHEGGIILLGIGDDATVLGLNEQNLKNLKQDIVTALNNPDVLSPIFPLPVEEVTHLSGTLLYVRVPLSSFVHKHNNIIYDRENDSDFRVTNEARIADLYARKRNIFTENQIFPHLQIADLNLSLFDKVRARLALVNANHPWLEASNERILRDARLLRRDFATGEEGLTLAAALIFGTDEVIGNILPAYRVDILERRANMDRWDDRLLLKTNLIDSYLQALAFIKSKWPEKFYQDNSGERKDLRELIFRELVGNIIIHREYNNALPTEVIIYEDRVEAINPNRPRFRGPLNLDTFEAEPKNPNIRAFFNVLTWADEIGSGVKNMNKFVVAYTGGTHPIFIEDESFRSIIPMVAYLVGQNYQLYLHLTDLTEDQLGHDRIERLKGLSLDSRLKDMQDWDELAIALRGSWQEKRGELEKLRLLINNHLTFTDLKKRGSWEEKRGELLQKRTRVLLAVLLLTTLPISIEELADILGYKKKESLREGYLNPLRSHRLIEYTIPQANSPNQRYRITQRGINFLMGSVI</sequence>
<dbReference type="Gene3D" id="3.30.950.30">
    <property type="entry name" value="Schlafen, AAA domain"/>
    <property type="match status" value="1"/>
</dbReference>
<dbReference type="InterPro" id="IPR049514">
    <property type="entry name" value="Fic-like_C"/>
</dbReference>
<dbReference type="InterPro" id="IPR007421">
    <property type="entry name" value="Schlafen_AlbA_2_dom"/>
</dbReference>
<dbReference type="RefSeq" id="WP_196939102.1">
    <property type="nucleotide sequence ID" value="NZ_MU158689.1"/>
</dbReference>
<protein>
    <submittedName>
        <fullName evidence="3">AAA family ATPase</fullName>
    </submittedName>
</protein>
<evidence type="ECO:0000313" key="3">
    <source>
        <dbReference type="EMBL" id="MBE8722711.1"/>
    </source>
</evidence>
<feature type="domain" description="Schlafen AlbA-2" evidence="1">
    <location>
        <begin position="14"/>
        <end position="126"/>
    </location>
</feature>
<dbReference type="Pfam" id="PF21247">
    <property type="entry name" value="Fic-like_C"/>
    <property type="match status" value="1"/>
</dbReference>